<evidence type="ECO:0000313" key="2">
    <source>
        <dbReference type="Proteomes" id="UP000541444"/>
    </source>
</evidence>
<accession>A0A7J7MA58</accession>
<gene>
    <name evidence="1" type="ORF">GIB67_043071</name>
</gene>
<dbReference type="InterPro" id="IPR036291">
    <property type="entry name" value="NAD(P)-bd_dom_sf"/>
</dbReference>
<dbReference type="AlphaFoldDB" id="A0A7J7MA58"/>
<proteinExistence type="predicted"/>
<sequence>YVNIISCFDNNNANIMCSPFELSADGVELQFATNYLGKSNDRHFLQAKLLLDNLKTTTEEVGREGRVINVSSVAHKFTQSSDWTSFDNLNDPKRLPGLLLWAWRFGTKLMMHIVDLSYQMSFKQTSYLLAYR</sequence>
<name>A0A7J7MA58_9MAGN</name>
<evidence type="ECO:0000313" key="1">
    <source>
        <dbReference type="EMBL" id="KAF6151664.1"/>
    </source>
</evidence>
<dbReference type="InterPro" id="IPR055280">
    <property type="entry name" value="TIC32"/>
</dbReference>
<dbReference type="SUPFAM" id="SSF51735">
    <property type="entry name" value="NAD(P)-binding Rossmann-fold domains"/>
    <property type="match status" value="1"/>
</dbReference>
<comment type="caution">
    <text evidence="1">The sequence shown here is derived from an EMBL/GenBank/DDBJ whole genome shotgun (WGS) entry which is preliminary data.</text>
</comment>
<dbReference type="EMBL" id="JACGCM010001664">
    <property type="protein sequence ID" value="KAF6151664.1"/>
    <property type="molecule type" value="Genomic_DNA"/>
</dbReference>
<dbReference type="Proteomes" id="UP000541444">
    <property type="component" value="Unassembled WGS sequence"/>
</dbReference>
<dbReference type="PANTHER" id="PTHR48476">
    <property type="entry name" value="SHORT-CHAIN DEHYDROGENASE TIC 32, CHLOROPLASTIC-LIKE"/>
    <property type="match status" value="1"/>
</dbReference>
<dbReference type="OrthoDB" id="191139at2759"/>
<organism evidence="1 2">
    <name type="scientific">Kingdonia uniflora</name>
    <dbReference type="NCBI Taxonomy" id="39325"/>
    <lineage>
        <taxon>Eukaryota</taxon>
        <taxon>Viridiplantae</taxon>
        <taxon>Streptophyta</taxon>
        <taxon>Embryophyta</taxon>
        <taxon>Tracheophyta</taxon>
        <taxon>Spermatophyta</taxon>
        <taxon>Magnoliopsida</taxon>
        <taxon>Ranunculales</taxon>
        <taxon>Circaeasteraceae</taxon>
        <taxon>Kingdonia</taxon>
    </lineage>
</organism>
<keyword evidence="2" id="KW-1185">Reference proteome</keyword>
<feature type="non-terminal residue" evidence="1">
    <location>
        <position position="1"/>
    </location>
</feature>
<reference evidence="1 2" key="1">
    <citation type="journal article" date="2020" name="IScience">
        <title>Genome Sequencing of the Endangered Kingdonia uniflora (Circaeasteraceae, Ranunculales) Reveals Potential Mechanisms of Evolutionary Specialization.</title>
        <authorList>
            <person name="Sun Y."/>
            <person name="Deng T."/>
            <person name="Zhang A."/>
            <person name="Moore M.J."/>
            <person name="Landis J.B."/>
            <person name="Lin N."/>
            <person name="Zhang H."/>
            <person name="Zhang X."/>
            <person name="Huang J."/>
            <person name="Zhang X."/>
            <person name="Sun H."/>
            <person name="Wang H."/>
        </authorList>
    </citation>
    <scope>NUCLEOTIDE SEQUENCE [LARGE SCALE GENOMIC DNA]</scope>
    <source>
        <strain evidence="1">TB1705</strain>
        <tissue evidence="1">Leaf</tissue>
    </source>
</reference>
<protein>
    <submittedName>
        <fullName evidence="1">Uncharacterized protein</fullName>
    </submittedName>
</protein>
<dbReference type="PANTHER" id="PTHR48476:SF1">
    <property type="entry name" value="SHORT-CHAIN DEHYDROGENASE TIC 32, CHLOROPLASTIC-LIKE"/>
    <property type="match status" value="1"/>
</dbReference>
<dbReference type="Gene3D" id="3.40.50.720">
    <property type="entry name" value="NAD(P)-binding Rossmann-like Domain"/>
    <property type="match status" value="1"/>
</dbReference>